<organism evidence="2 3">
    <name type="scientific">Rotaria sordida</name>
    <dbReference type="NCBI Taxonomy" id="392033"/>
    <lineage>
        <taxon>Eukaryota</taxon>
        <taxon>Metazoa</taxon>
        <taxon>Spiralia</taxon>
        <taxon>Gnathifera</taxon>
        <taxon>Rotifera</taxon>
        <taxon>Eurotatoria</taxon>
        <taxon>Bdelloidea</taxon>
        <taxon>Philodinida</taxon>
        <taxon>Philodinidae</taxon>
        <taxon>Rotaria</taxon>
    </lineage>
</organism>
<dbReference type="Pfam" id="PF19745">
    <property type="entry name" value="FUT8_N_cat"/>
    <property type="match status" value="1"/>
</dbReference>
<reference evidence="2" key="1">
    <citation type="submission" date="2021-02" db="EMBL/GenBank/DDBJ databases">
        <authorList>
            <person name="Nowell W R."/>
        </authorList>
    </citation>
    <scope>NUCLEOTIDE SEQUENCE</scope>
</reference>
<dbReference type="Gene3D" id="3.40.50.11350">
    <property type="match status" value="1"/>
</dbReference>
<sequence length="430" mass="49770">MAPKIVRVPLFLVGAVLIFIIGVRIGSNFCEIKQEPYAIDSSLSTATKLNKNLQSIEKKDFKSFSFAYNTTHLWSMRLADDNYYRIARLLPCRTVKYTNGPNQEIMNSCDQSVINEFSVEATLHAQQWLYEHQHPIDCTNKKFAILHSFAWSGFGSTLHQIVWAFGRALAEDRIAIYETPGNWLHGNCKLGTPDCFFRPISNCSIPSKVHGNQTIRMPANTHHWFEPTHPPIFQNQSFNWYRSQLLFYLIRYNPETLAYVQSTVAKYFNPPSVDSHRPYIAVYVRRSDKVRGREMSQSYSLQQYFDLFDTDARLAKITKVYVNSEDQKVFSEFDQLNKNKQGYYKLLSIDATRDVTFPTLISMPVEQRSKIILEFLTDLYIEVNADLHVGTLTSNWCRLVDEMRFVLEYDDDDDGGRILRLKENSASCTS</sequence>
<evidence type="ECO:0000259" key="1">
    <source>
        <dbReference type="Pfam" id="PF19745"/>
    </source>
</evidence>
<name>A0A814PNH5_9BILA</name>
<dbReference type="InterPro" id="IPR045573">
    <property type="entry name" value="Fut8_N_cat"/>
</dbReference>
<feature type="domain" description="Alpha-(1,6)-fucosyltransferase N- and catalytic" evidence="1">
    <location>
        <begin position="235"/>
        <end position="411"/>
    </location>
</feature>
<dbReference type="Proteomes" id="UP000663870">
    <property type="component" value="Unassembled WGS sequence"/>
</dbReference>
<protein>
    <recommendedName>
        <fullName evidence="1">Alpha-(1,6)-fucosyltransferase N- and catalytic domain-containing protein</fullName>
    </recommendedName>
</protein>
<dbReference type="AlphaFoldDB" id="A0A814PNH5"/>
<comment type="caution">
    <text evidence="2">The sequence shown here is derived from an EMBL/GenBank/DDBJ whole genome shotgun (WGS) entry which is preliminary data.</text>
</comment>
<evidence type="ECO:0000313" key="2">
    <source>
        <dbReference type="EMBL" id="CAF1108317.1"/>
    </source>
</evidence>
<dbReference type="GO" id="GO:0046921">
    <property type="term" value="F:alpha-(1-&gt;6)-fucosyltransferase activity"/>
    <property type="evidence" value="ECO:0007669"/>
    <property type="project" value="TreeGrafter"/>
</dbReference>
<dbReference type="EMBL" id="CAJNOL010000539">
    <property type="protein sequence ID" value="CAF1108317.1"/>
    <property type="molecule type" value="Genomic_DNA"/>
</dbReference>
<evidence type="ECO:0000313" key="3">
    <source>
        <dbReference type="Proteomes" id="UP000663870"/>
    </source>
</evidence>
<dbReference type="GO" id="GO:0006487">
    <property type="term" value="P:protein N-linked glycosylation"/>
    <property type="evidence" value="ECO:0007669"/>
    <property type="project" value="TreeGrafter"/>
</dbReference>
<gene>
    <name evidence="2" type="ORF">JXQ802_LOCUS19560</name>
</gene>
<dbReference type="PANTHER" id="PTHR13132">
    <property type="entry name" value="ALPHA- 1,6 -FUCOSYLTRANSFERASE"/>
    <property type="match status" value="1"/>
</dbReference>
<dbReference type="PANTHER" id="PTHR13132:SF29">
    <property type="entry name" value="ALPHA-(1,6)-FUCOSYLTRANSFERASE"/>
    <property type="match status" value="1"/>
</dbReference>
<keyword evidence="3" id="KW-1185">Reference proteome</keyword>
<proteinExistence type="predicted"/>
<accession>A0A814PNH5</accession>